<keyword evidence="3" id="KW-1185">Reference proteome</keyword>
<proteinExistence type="predicted"/>
<feature type="signal peptide" evidence="1">
    <location>
        <begin position="1"/>
        <end position="22"/>
    </location>
</feature>
<protein>
    <submittedName>
        <fullName evidence="2">Uncharacterized protein</fullName>
    </submittedName>
</protein>
<sequence length="235" mass="27017">MYFRATLSTFVLFISMTTSTEGAINQTPPWKSPCGKTTIPPSFLASLGPILKQAVPIKRMLHNVIIELKETDEKVEAIQQYYVRQKFVDAVEANIIQGEESNLHHIIGFPVYKGIQDNDTIEDVFYRDYETFSSVLVFLEQSSWDVVTMSGDTQSVLQMYKSVISKILGILCKYSNSMENRNITYVSRDIMQDEDREVAIESRLLRKRDFIILKDLRVLLKKMIPDYALLKQSTP</sequence>
<feature type="chain" id="PRO_5042430694" evidence="1">
    <location>
        <begin position="23"/>
        <end position="235"/>
    </location>
</feature>
<keyword evidence="1" id="KW-0732">Signal</keyword>
<evidence type="ECO:0000313" key="2">
    <source>
        <dbReference type="EnsemblMetazoa" id="G11601.1:cds"/>
    </source>
</evidence>
<dbReference type="EnsemblMetazoa" id="G11601.2">
    <property type="protein sequence ID" value="G11601.2:cds"/>
    <property type="gene ID" value="G11601"/>
</dbReference>
<evidence type="ECO:0000256" key="1">
    <source>
        <dbReference type="SAM" id="SignalP"/>
    </source>
</evidence>
<organism evidence="2 3">
    <name type="scientific">Magallana gigas</name>
    <name type="common">Pacific oyster</name>
    <name type="synonym">Crassostrea gigas</name>
    <dbReference type="NCBI Taxonomy" id="29159"/>
    <lineage>
        <taxon>Eukaryota</taxon>
        <taxon>Metazoa</taxon>
        <taxon>Spiralia</taxon>
        <taxon>Lophotrochozoa</taxon>
        <taxon>Mollusca</taxon>
        <taxon>Bivalvia</taxon>
        <taxon>Autobranchia</taxon>
        <taxon>Pteriomorphia</taxon>
        <taxon>Ostreida</taxon>
        <taxon>Ostreoidea</taxon>
        <taxon>Ostreidae</taxon>
        <taxon>Magallana</taxon>
    </lineage>
</organism>
<dbReference type="EnsemblMetazoa" id="G11601.1">
    <property type="protein sequence ID" value="G11601.1:cds"/>
    <property type="gene ID" value="G11601"/>
</dbReference>
<accession>A0A8W8HXR2</accession>
<dbReference type="AlphaFoldDB" id="A0A8W8HXR2"/>
<dbReference type="Proteomes" id="UP000005408">
    <property type="component" value="Unassembled WGS sequence"/>
</dbReference>
<reference evidence="2" key="1">
    <citation type="submission" date="2022-08" db="UniProtKB">
        <authorList>
            <consortium name="EnsemblMetazoa"/>
        </authorList>
    </citation>
    <scope>IDENTIFICATION</scope>
    <source>
        <strain evidence="2">05x7-T-G4-1.051#20</strain>
    </source>
</reference>
<name>A0A8W8HXR2_MAGGI</name>
<evidence type="ECO:0000313" key="3">
    <source>
        <dbReference type="Proteomes" id="UP000005408"/>
    </source>
</evidence>